<reference evidence="2 3" key="2">
    <citation type="journal article" date="2011" name="PLoS Genet.">
        <title>Caenorhabditis briggsae recombinant inbred line genotypes reveal inter-strain incompatibility and the evolution of recombination.</title>
        <authorList>
            <person name="Ross J.A."/>
            <person name="Koboldt D.C."/>
            <person name="Staisch J.E."/>
            <person name="Chamberlin H.M."/>
            <person name="Gupta B.P."/>
            <person name="Miller R.D."/>
            <person name="Baird S.E."/>
            <person name="Haag E.S."/>
        </authorList>
    </citation>
    <scope>NUCLEOTIDE SEQUENCE [LARGE SCALE GENOMIC DNA]</scope>
    <source>
        <strain evidence="2 3">AF16</strain>
    </source>
</reference>
<reference evidence="2 3" key="1">
    <citation type="journal article" date="2003" name="PLoS Biol.">
        <title>The genome sequence of Caenorhabditis briggsae: a platform for comparative genomics.</title>
        <authorList>
            <person name="Stein L.D."/>
            <person name="Bao Z."/>
            <person name="Blasiar D."/>
            <person name="Blumenthal T."/>
            <person name="Brent M.R."/>
            <person name="Chen N."/>
            <person name="Chinwalla A."/>
            <person name="Clarke L."/>
            <person name="Clee C."/>
            <person name="Coghlan A."/>
            <person name="Coulson A."/>
            <person name="D'Eustachio P."/>
            <person name="Fitch D.H."/>
            <person name="Fulton L.A."/>
            <person name="Fulton R.E."/>
            <person name="Griffiths-Jones S."/>
            <person name="Harris T.W."/>
            <person name="Hillier L.W."/>
            <person name="Kamath R."/>
            <person name="Kuwabara P.E."/>
            <person name="Mardis E.R."/>
            <person name="Marra M.A."/>
            <person name="Miner T.L."/>
            <person name="Minx P."/>
            <person name="Mullikin J.C."/>
            <person name="Plumb R.W."/>
            <person name="Rogers J."/>
            <person name="Schein J.E."/>
            <person name="Sohrmann M."/>
            <person name="Spieth J."/>
            <person name="Stajich J.E."/>
            <person name="Wei C."/>
            <person name="Willey D."/>
            <person name="Wilson R.K."/>
            <person name="Durbin R."/>
            <person name="Waterston R.H."/>
        </authorList>
    </citation>
    <scope>NUCLEOTIDE SEQUENCE [LARGE SCALE GENOMIC DNA]</scope>
    <source>
        <strain evidence="2 3">AF16</strain>
    </source>
</reference>
<gene>
    <name evidence="2 4" type="ORF">CBG24075</name>
    <name evidence="2" type="ORF">CBG_24075</name>
</gene>
<accession>A8WJX5</accession>
<sequence length="78" mass="9374">MHQHLNSHHEKEVEEMERSIVHKDQEPRHQIIGKNDANDDLAIAMCSSTVPFRFLKNKHFREFCRKLMLNFVLLLPFF</sequence>
<evidence type="ECO:0000313" key="2">
    <source>
        <dbReference type="EMBL" id="CAP20768.1"/>
    </source>
</evidence>
<name>A8WJX5_CAEBR</name>
<dbReference type="KEGG" id="cbr:CBG_24075"/>
<dbReference type="GeneID" id="8590067"/>
<dbReference type="RefSeq" id="XP_002648065.1">
    <property type="nucleotide sequence ID" value="XM_002648019.1"/>
</dbReference>
<dbReference type="HOGENOM" id="CLU_2624216_0_0_1"/>
<organism evidence="2 3">
    <name type="scientific">Caenorhabditis briggsae</name>
    <dbReference type="NCBI Taxonomy" id="6238"/>
    <lineage>
        <taxon>Eukaryota</taxon>
        <taxon>Metazoa</taxon>
        <taxon>Ecdysozoa</taxon>
        <taxon>Nematoda</taxon>
        <taxon>Chromadorea</taxon>
        <taxon>Rhabditida</taxon>
        <taxon>Rhabditina</taxon>
        <taxon>Rhabditomorpha</taxon>
        <taxon>Rhabditoidea</taxon>
        <taxon>Rhabditidae</taxon>
        <taxon>Peloderinae</taxon>
        <taxon>Caenorhabditis</taxon>
    </lineage>
</organism>
<protein>
    <submittedName>
        <fullName evidence="2">Protein CBG24075</fullName>
    </submittedName>
</protein>
<dbReference type="WormBase" id="CBG24075">
    <property type="protein sequence ID" value="CBP12721"/>
    <property type="gene ID" value="WBGene00042271"/>
</dbReference>
<feature type="region of interest" description="Disordered" evidence="1">
    <location>
        <begin position="1"/>
        <end position="33"/>
    </location>
</feature>
<dbReference type="InParanoid" id="A8WJX5"/>
<dbReference type="AlphaFoldDB" id="A8WJX5"/>
<keyword evidence="3" id="KW-1185">Reference proteome</keyword>
<dbReference type="CTD" id="8590067"/>
<dbReference type="Proteomes" id="UP000008549">
    <property type="component" value="Unassembled WGS sequence"/>
</dbReference>
<evidence type="ECO:0000313" key="3">
    <source>
        <dbReference type="Proteomes" id="UP000008549"/>
    </source>
</evidence>
<evidence type="ECO:0000313" key="4">
    <source>
        <dbReference type="WormBase" id="CBG24075"/>
    </source>
</evidence>
<proteinExistence type="predicted"/>
<evidence type="ECO:0000256" key="1">
    <source>
        <dbReference type="SAM" id="MobiDB-lite"/>
    </source>
</evidence>
<dbReference type="EMBL" id="HE601470">
    <property type="protein sequence ID" value="CAP20768.1"/>
    <property type="molecule type" value="Genomic_DNA"/>
</dbReference>
<feature type="compositionally biased region" description="Basic and acidic residues" evidence="1">
    <location>
        <begin position="7"/>
        <end position="29"/>
    </location>
</feature>